<dbReference type="SMART" id="SM00320">
    <property type="entry name" value="WD40"/>
    <property type="match status" value="7"/>
</dbReference>
<dbReference type="CDD" id="cd00200">
    <property type="entry name" value="WD40"/>
    <property type="match status" value="1"/>
</dbReference>
<dbReference type="PRINTS" id="PR00320">
    <property type="entry name" value="GPROTEINBRPT"/>
</dbReference>
<dbReference type="InterPro" id="IPR006594">
    <property type="entry name" value="LisH"/>
</dbReference>
<keyword evidence="8" id="KW-1133">Transmembrane helix</keyword>
<dbReference type="InterPro" id="IPR006595">
    <property type="entry name" value="CTLH_C"/>
</dbReference>
<dbReference type="PROSITE" id="PS50082">
    <property type="entry name" value="WD_REPEATS_2"/>
    <property type="match status" value="3"/>
</dbReference>
<comment type="subunit">
    <text evidence="5">Interacts with RANBPM.</text>
</comment>
<dbReference type="SUPFAM" id="SSF50978">
    <property type="entry name" value="WD40 repeat-like"/>
    <property type="match status" value="1"/>
</dbReference>
<dbReference type="PANTHER" id="PTHR22838">
    <property type="entry name" value="WD REPEAT PROTEIN 26-RELATED"/>
    <property type="match status" value="1"/>
</dbReference>
<dbReference type="OrthoDB" id="972532at2759"/>
<dbReference type="InterPro" id="IPR055241">
    <property type="entry name" value="Armadillo_rpt_dom"/>
</dbReference>
<evidence type="ECO:0000256" key="3">
    <source>
        <dbReference type="ARBA" id="ARBA00022574"/>
    </source>
</evidence>
<dbReference type="GO" id="GO:0005737">
    <property type="term" value="C:cytoplasm"/>
    <property type="evidence" value="ECO:0007669"/>
    <property type="project" value="UniProtKB-SubCell"/>
</dbReference>
<organism evidence="10 11">
    <name type="scientific">Carpinus fangiana</name>
    <dbReference type="NCBI Taxonomy" id="176857"/>
    <lineage>
        <taxon>Eukaryota</taxon>
        <taxon>Viridiplantae</taxon>
        <taxon>Streptophyta</taxon>
        <taxon>Embryophyta</taxon>
        <taxon>Tracheophyta</taxon>
        <taxon>Spermatophyta</taxon>
        <taxon>Magnoliopsida</taxon>
        <taxon>eudicotyledons</taxon>
        <taxon>Gunneridae</taxon>
        <taxon>Pentapetalae</taxon>
        <taxon>rosids</taxon>
        <taxon>fabids</taxon>
        <taxon>Fagales</taxon>
        <taxon>Betulaceae</taxon>
        <taxon>Carpinus</taxon>
    </lineage>
</organism>
<dbReference type="Pfam" id="PF23627">
    <property type="entry name" value="LisH_WDR26"/>
    <property type="match status" value="1"/>
</dbReference>
<dbReference type="Pfam" id="PF22915">
    <property type="entry name" value="ARMH5"/>
    <property type="match status" value="1"/>
</dbReference>
<dbReference type="Gene3D" id="2.130.10.10">
    <property type="entry name" value="YVTN repeat-like/Quinoprotein amine dehydrogenase"/>
    <property type="match status" value="2"/>
</dbReference>
<proteinExistence type="predicted"/>
<evidence type="ECO:0000256" key="4">
    <source>
        <dbReference type="ARBA" id="ARBA00022737"/>
    </source>
</evidence>
<feature type="repeat" description="WD" evidence="6">
    <location>
        <begin position="569"/>
        <end position="610"/>
    </location>
</feature>
<evidence type="ECO:0000259" key="9">
    <source>
        <dbReference type="PROSITE" id="PS50897"/>
    </source>
</evidence>
<dbReference type="InterPro" id="IPR001680">
    <property type="entry name" value="WD40_rpt"/>
</dbReference>
<evidence type="ECO:0000256" key="5">
    <source>
        <dbReference type="ARBA" id="ARBA00065067"/>
    </source>
</evidence>
<keyword evidence="4" id="KW-0677">Repeat</keyword>
<keyword evidence="2" id="KW-0963">Cytoplasm</keyword>
<dbReference type="Proteomes" id="UP000327013">
    <property type="component" value="Chromosome 7"/>
</dbReference>
<keyword evidence="3 6" id="KW-0853">WD repeat</keyword>
<dbReference type="PROSITE" id="PS50896">
    <property type="entry name" value="LISH"/>
    <property type="match status" value="1"/>
</dbReference>
<dbReference type="PANTHER" id="PTHR22838:SF6">
    <property type="entry name" value="WD REPEAT-CONTAINING PROTEIN 26 HOMOLOG"/>
    <property type="match status" value="1"/>
</dbReference>
<dbReference type="SMART" id="SM00668">
    <property type="entry name" value="CTLH"/>
    <property type="match status" value="1"/>
</dbReference>
<accession>A0A5N6RMW3</accession>
<feature type="transmembrane region" description="Helical" evidence="8">
    <location>
        <begin position="67"/>
        <end position="88"/>
    </location>
</feature>
<feature type="domain" description="CTLH" evidence="9">
    <location>
        <begin position="405"/>
        <end position="453"/>
    </location>
</feature>
<dbReference type="InterPro" id="IPR015943">
    <property type="entry name" value="WD40/YVTN_repeat-like_dom_sf"/>
</dbReference>
<dbReference type="InterPro" id="IPR019775">
    <property type="entry name" value="WD40_repeat_CS"/>
</dbReference>
<feature type="region of interest" description="Disordered" evidence="7">
    <location>
        <begin position="1"/>
        <end position="30"/>
    </location>
</feature>
<dbReference type="InterPro" id="IPR036322">
    <property type="entry name" value="WD40_repeat_dom_sf"/>
</dbReference>
<keyword evidence="11" id="KW-1185">Reference proteome</keyword>
<dbReference type="AlphaFoldDB" id="A0A5N6RMW3"/>
<keyword evidence="8" id="KW-0472">Membrane</keyword>
<gene>
    <name evidence="10" type="ORF">FH972_018669</name>
</gene>
<evidence type="ECO:0000256" key="1">
    <source>
        <dbReference type="ARBA" id="ARBA00004496"/>
    </source>
</evidence>
<dbReference type="Pfam" id="PF00400">
    <property type="entry name" value="WD40"/>
    <property type="match status" value="5"/>
</dbReference>
<evidence type="ECO:0000313" key="11">
    <source>
        <dbReference type="Proteomes" id="UP000327013"/>
    </source>
</evidence>
<name>A0A5N6RMW3_9ROSI</name>
<protein>
    <recommendedName>
        <fullName evidence="9">CTLH domain-containing protein</fullName>
    </recommendedName>
</protein>
<dbReference type="PROSITE" id="PS50897">
    <property type="entry name" value="CTLH"/>
    <property type="match status" value="1"/>
</dbReference>
<feature type="repeat" description="WD" evidence="6">
    <location>
        <begin position="614"/>
        <end position="655"/>
    </location>
</feature>
<evidence type="ECO:0000256" key="8">
    <source>
        <dbReference type="SAM" id="Phobius"/>
    </source>
</evidence>
<comment type="subcellular location">
    <subcellularLocation>
        <location evidence="1">Cytoplasm</location>
    </subcellularLocation>
</comment>
<dbReference type="EMBL" id="CM017327">
    <property type="protein sequence ID" value="KAE8100814.1"/>
    <property type="molecule type" value="Genomic_DNA"/>
</dbReference>
<dbReference type="PROSITE" id="PS50294">
    <property type="entry name" value="WD_REPEATS_REGION"/>
    <property type="match status" value="3"/>
</dbReference>
<evidence type="ECO:0000256" key="7">
    <source>
        <dbReference type="SAM" id="MobiDB-lite"/>
    </source>
</evidence>
<sequence length="881" mass="98540">MAAAKKKDSNGIPAVQGKAEEQKEEQVVEEEEDLPWIQEKALDLVEFTGSVTQAIPGPRVGSSSLPWILALPLAYAGLTFVVAFVKTVKKFTSPRAKRRKLINKNAMLCKSIDEFFHKGRDNFKLDDALKELEKKTDFGMEEILRKYIRYALNEKPFNPVLVANLIELRKASVLADSQVAEILNEISRRIVRDKGPVVMDVSGYSEKGFKRKLAVQALFGKVFYLSELPEFCSRDSSLVVKEIFGVTDEDADKLRIHTLSEAGDMDSLEKMVEDVKMLGSEVITLQLLAKYVNIHGLSWHFMGGIEDNEPPLKRAKVPLGESKSLSEDSSLTQPVACSLGDSMARPLPSQGDKETVGSKGVIKRSEFIKIITRALYSLGYDKSGALLEEESGIPLHSSVVNLLMQQVKDGKWNECVATLQTIAVLDETTVKSASFLILEQKFLELLKMEKVTDALDTLRNEIVHLRINLSRVHELAACIVSPSQCVILGLSSQDTDVVKSRSNILEKLQKLLPAAVMTPEKRLEHLVEQALDVQRDACVFHNTLDSDLSLYSDHQCRRNQIPSQTIQLLQGHTDEVWFLEFSHSGKYLASSSKDQSAIIWEVKEDGRVLLKHILTGHQKPVLMVSWGPDDHQLLSCGVEEVIRRWDVTSGECLHVYEKSGVGLISCGWFPDGRGIFSGMTDKSICLWDLDGIELECWKGQRTLRISDMAVTDDGKRIISICKETTILLLDREAKFERLIEEEEVITSFSLSKDNKFLLVNLINQEIHLWSIEGDLKVMAKYKGHKRARFVIRSCLGGFEEAFIASGSEDSQVYVWHRGSGELLLALPGHSGAVNCVSWNPANLHMLASASDDRTIRIWGLDQLNLMRHTVSQSNGHSNGRS</sequence>
<dbReference type="FunFam" id="2.130.10.10:FF:000087">
    <property type="entry name" value="WD repeat-containing protein 26 homolog"/>
    <property type="match status" value="1"/>
</dbReference>
<keyword evidence="8" id="KW-0812">Transmembrane</keyword>
<evidence type="ECO:0000256" key="2">
    <source>
        <dbReference type="ARBA" id="ARBA00022490"/>
    </source>
</evidence>
<dbReference type="PROSITE" id="PS00678">
    <property type="entry name" value="WD_REPEATS_1"/>
    <property type="match status" value="2"/>
</dbReference>
<evidence type="ECO:0000313" key="10">
    <source>
        <dbReference type="EMBL" id="KAE8100814.1"/>
    </source>
</evidence>
<feature type="repeat" description="WD" evidence="6">
    <location>
        <begin position="826"/>
        <end position="868"/>
    </location>
</feature>
<evidence type="ECO:0000256" key="6">
    <source>
        <dbReference type="PROSITE-ProRule" id="PRU00221"/>
    </source>
</evidence>
<dbReference type="InterPro" id="IPR051350">
    <property type="entry name" value="WD_repeat-ST_regulator"/>
</dbReference>
<reference evidence="10 11" key="1">
    <citation type="submission" date="2019-06" db="EMBL/GenBank/DDBJ databases">
        <title>A chromosomal-level reference genome of Carpinus fangiana (Coryloideae, Betulaceae).</title>
        <authorList>
            <person name="Yang X."/>
            <person name="Wang Z."/>
            <person name="Zhang L."/>
            <person name="Hao G."/>
            <person name="Liu J."/>
            <person name="Yang Y."/>
        </authorList>
    </citation>
    <scope>NUCLEOTIDE SEQUENCE [LARGE SCALE GENOMIC DNA]</scope>
    <source>
        <strain evidence="10">Cfa_2016G</strain>
        <tissue evidence="10">Leaf</tissue>
    </source>
</reference>
<dbReference type="InterPro" id="IPR020472">
    <property type="entry name" value="WD40_PAC1"/>
</dbReference>